<dbReference type="OrthoDB" id="1049785at2"/>
<dbReference type="SMART" id="SM00872">
    <property type="entry name" value="Alpha-mann_mid"/>
    <property type="match status" value="1"/>
</dbReference>
<dbReference type="InterPro" id="IPR037094">
    <property type="entry name" value="Glyco_hydro_38_cen_sf"/>
</dbReference>
<dbReference type="InterPro" id="IPR000602">
    <property type="entry name" value="Glyco_hydro_38_N"/>
</dbReference>
<evidence type="ECO:0000259" key="5">
    <source>
        <dbReference type="SMART" id="SM00872"/>
    </source>
</evidence>
<keyword evidence="3" id="KW-0378">Hydrolase</keyword>
<evidence type="ECO:0000256" key="2">
    <source>
        <dbReference type="ARBA" id="ARBA00022723"/>
    </source>
</evidence>
<dbReference type="Proteomes" id="UP000295411">
    <property type="component" value="Unassembled WGS sequence"/>
</dbReference>
<evidence type="ECO:0000256" key="4">
    <source>
        <dbReference type="ARBA" id="ARBA00023295"/>
    </source>
</evidence>
<dbReference type="GO" id="GO:0046872">
    <property type="term" value="F:metal ion binding"/>
    <property type="evidence" value="ECO:0007669"/>
    <property type="project" value="UniProtKB-KW"/>
</dbReference>
<dbReference type="GO" id="GO:0004559">
    <property type="term" value="F:alpha-mannosidase activity"/>
    <property type="evidence" value="ECO:0007669"/>
    <property type="project" value="InterPro"/>
</dbReference>
<dbReference type="SUPFAM" id="SSF74650">
    <property type="entry name" value="Galactose mutarotase-like"/>
    <property type="match status" value="1"/>
</dbReference>
<dbReference type="PANTHER" id="PTHR46017">
    <property type="entry name" value="ALPHA-MANNOSIDASE 2C1"/>
    <property type="match status" value="1"/>
</dbReference>
<evidence type="ECO:0000313" key="7">
    <source>
        <dbReference type="Proteomes" id="UP000295411"/>
    </source>
</evidence>
<dbReference type="GO" id="GO:0006013">
    <property type="term" value="P:mannose metabolic process"/>
    <property type="evidence" value="ECO:0007669"/>
    <property type="project" value="InterPro"/>
</dbReference>
<sequence>MSEPQETCHVISHVHWDREWYRTFDGYRGRLVELVERVCGALDKGEYASFHLDGQTVILADVLEIRPDLEARLAAHISSGRLTVGPWHVLADNQLVSAENLVRNLLRARRWGTRMGRLSPVGYSPDAFGHPADLPRLLNGFGIDTALVWRGAPPEHARFRWISPDGSEVFTVNQGYHQTETLWDAGTSDTQLKQFVDTERNRMPEGPLLLLNGGDHLVPRPPADRQEAAAGAGVALVETTLEDFFAGARAAAIDLPEVSGELRTLGNRLTFLLPGTLSARTYVKLANHRVQTLLERFVEPQLARHRLAASLAVAGTPAAPDSHAELLDDAWDLVIKNAPHDSICGCSTDEVHRQTTVRAQRATDTADLLLRRLLLAEGVDTRQHGDPARESADVVVLSGHGTPVSGPATVELVTEAGRVVTGLRDAAGRSIPFEVSATRRGKVFEADLDLLPDSRDTDTHTLAFTAGNLPAFGWMTFTAELGEATAGPEVQKSRVVESGRFRLEVLDDASLRVQDTTTGVVHEGVGRLVSSGDRGDTYNFDPVPGDLPTLPRVVDVEVSRTELRTRLRINAVLTLPEAIGEDRDSRSASPIDSPLDVTVTHWADTDRLEWAITLDNRARDHRLRFETPVDADADVWTADQHWSTIDRPIGPELGPLPTEAALEAAHPVAPVTSWACVGRGPDAVALLTRGLPEVQAFRNGGSAVLAVTLLRAVGWLSRFDLRTRTTGAGPMLPVPEAQCLGPITVNVAVVLGKGVQPENPAFLAAAALHAAPLAAFALRPGVPAPSGRSAPRTAPEVTGALVSAWKPAEEAGGSVLRISNPSALPASATVAVPEGVTTVRQARIDETPVEDLPLGDQLHLELPPYGLVTLLLG</sequence>
<dbReference type="InterPro" id="IPR011330">
    <property type="entry name" value="Glyco_hydro/deAcase_b/a-brl"/>
</dbReference>
<evidence type="ECO:0000256" key="1">
    <source>
        <dbReference type="ARBA" id="ARBA00009792"/>
    </source>
</evidence>
<dbReference type="InterPro" id="IPR011013">
    <property type="entry name" value="Gal_mutarotase_sf_dom"/>
</dbReference>
<dbReference type="GO" id="GO:0009313">
    <property type="term" value="P:oligosaccharide catabolic process"/>
    <property type="evidence" value="ECO:0007669"/>
    <property type="project" value="TreeGrafter"/>
</dbReference>
<dbReference type="Pfam" id="PF01074">
    <property type="entry name" value="Glyco_hydro_38N"/>
    <property type="match status" value="1"/>
</dbReference>
<keyword evidence="2" id="KW-0479">Metal-binding</keyword>
<feature type="domain" description="Glycoside hydrolase family 38 central" evidence="5">
    <location>
        <begin position="276"/>
        <end position="359"/>
    </location>
</feature>
<organism evidence="6 7">
    <name type="scientific">Arthrobacter crusticola</name>
    <dbReference type="NCBI Taxonomy" id="2547960"/>
    <lineage>
        <taxon>Bacteria</taxon>
        <taxon>Bacillati</taxon>
        <taxon>Actinomycetota</taxon>
        <taxon>Actinomycetes</taxon>
        <taxon>Micrococcales</taxon>
        <taxon>Micrococcaceae</taxon>
        <taxon>Arthrobacter</taxon>
    </lineage>
</organism>
<dbReference type="Gene3D" id="1.20.1270.50">
    <property type="entry name" value="Glycoside hydrolase family 38, central domain"/>
    <property type="match status" value="1"/>
</dbReference>
<dbReference type="Gene3D" id="3.20.110.10">
    <property type="entry name" value="Glycoside hydrolase 38, N terminal domain"/>
    <property type="match status" value="1"/>
</dbReference>
<protein>
    <recommendedName>
        <fullName evidence="5">Glycoside hydrolase family 38 central domain-containing protein</fullName>
    </recommendedName>
</protein>
<dbReference type="InterPro" id="IPR028995">
    <property type="entry name" value="Glyco_hydro_57/38_cen_sf"/>
</dbReference>
<dbReference type="GO" id="GO:0030246">
    <property type="term" value="F:carbohydrate binding"/>
    <property type="evidence" value="ECO:0007669"/>
    <property type="project" value="InterPro"/>
</dbReference>
<gene>
    <name evidence="6" type="ORF">E2F48_05385</name>
</gene>
<accession>A0A4R5TZK5</accession>
<dbReference type="InterPro" id="IPR015341">
    <property type="entry name" value="Glyco_hydro_38_cen"/>
</dbReference>
<comment type="caution">
    <text evidence="6">The sequence shown here is derived from an EMBL/GenBank/DDBJ whole genome shotgun (WGS) entry which is preliminary data.</text>
</comment>
<evidence type="ECO:0000256" key="3">
    <source>
        <dbReference type="ARBA" id="ARBA00022801"/>
    </source>
</evidence>
<keyword evidence="4" id="KW-0326">Glycosidase</keyword>
<comment type="similarity">
    <text evidence="1">Belongs to the glycosyl hydrolase 38 family.</text>
</comment>
<evidence type="ECO:0000313" key="6">
    <source>
        <dbReference type="EMBL" id="TDK26621.1"/>
    </source>
</evidence>
<dbReference type="EMBL" id="SMTK01000002">
    <property type="protein sequence ID" value="TDK26621.1"/>
    <property type="molecule type" value="Genomic_DNA"/>
</dbReference>
<dbReference type="InterPro" id="IPR027291">
    <property type="entry name" value="Glyco_hydro_38_N_sf"/>
</dbReference>
<reference evidence="6 7" key="1">
    <citation type="submission" date="2019-03" db="EMBL/GenBank/DDBJ databases">
        <title>Arthrobacter sp. nov., an bacterium isolated from biocrust in Mu Us Desert.</title>
        <authorList>
            <person name="Lixiong L."/>
        </authorList>
    </citation>
    <scope>NUCLEOTIDE SEQUENCE [LARGE SCALE GENOMIC DNA]</scope>
    <source>
        <strain evidence="6 7">SLN-3</strain>
    </source>
</reference>
<dbReference type="SUPFAM" id="SSF88688">
    <property type="entry name" value="Families 57/38 glycoside transferase middle domain"/>
    <property type="match status" value="1"/>
</dbReference>
<proteinExistence type="inferred from homology"/>
<dbReference type="SUPFAM" id="SSF88713">
    <property type="entry name" value="Glycoside hydrolase/deacetylase"/>
    <property type="match status" value="1"/>
</dbReference>
<keyword evidence="7" id="KW-1185">Reference proteome</keyword>
<dbReference type="Gene3D" id="2.70.98.30">
    <property type="entry name" value="Golgi alpha-mannosidase II, domain 4"/>
    <property type="match status" value="1"/>
</dbReference>
<dbReference type="PANTHER" id="PTHR46017:SF2">
    <property type="entry name" value="MANNOSYLGLYCERATE HYDROLASE"/>
    <property type="match status" value="1"/>
</dbReference>
<name>A0A4R5TZK5_9MICC</name>
<dbReference type="AlphaFoldDB" id="A0A4R5TZK5"/>
<dbReference type="RefSeq" id="WP_133402981.1">
    <property type="nucleotide sequence ID" value="NZ_SMTK01000002.1"/>
</dbReference>